<proteinExistence type="predicted"/>
<organism evidence="2 3">
    <name type="scientific">Liquidambar formosana</name>
    <name type="common">Formosan gum</name>
    <dbReference type="NCBI Taxonomy" id="63359"/>
    <lineage>
        <taxon>Eukaryota</taxon>
        <taxon>Viridiplantae</taxon>
        <taxon>Streptophyta</taxon>
        <taxon>Embryophyta</taxon>
        <taxon>Tracheophyta</taxon>
        <taxon>Spermatophyta</taxon>
        <taxon>Magnoliopsida</taxon>
        <taxon>eudicotyledons</taxon>
        <taxon>Gunneridae</taxon>
        <taxon>Pentapetalae</taxon>
        <taxon>Saxifragales</taxon>
        <taxon>Altingiaceae</taxon>
        <taxon>Liquidambar</taxon>
    </lineage>
</organism>
<dbReference type="Proteomes" id="UP001415857">
    <property type="component" value="Unassembled WGS sequence"/>
</dbReference>
<name>A0AAP0NF46_LIQFO</name>
<gene>
    <name evidence="2" type="ORF">L1049_026620</name>
</gene>
<evidence type="ECO:0000313" key="3">
    <source>
        <dbReference type="Proteomes" id="UP001415857"/>
    </source>
</evidence>
<sequence length="118" mass="13135">MVLELNRGEVEVGAKTEPRSEPKTVMELNPGEEVVGDVAKPWFKQKKGGVIPAKRRLVKRIMFDYLVQSFASFCCSCWPPPSFGVPLSTKGINCFKMDPTPPRKSIAKKKKKGIFPAP</sequence>
<keyword evidence="3" id="KW-1185">Reference proteome</keyword>
<reference evidence="2 3" key="1">
    <citation type="journal article" date="2024" name="Plant J.">
        <title>Genome sequences and population genomics reveal climatic adaptation and genomic divergence between two closely related sweetgum species.</title>
        <authorList>
            <person name="Xu W.Q."/>
            <person name="Ren C.Q."/>
            <person name="Zhang X.Y."/>
            <person name="Comes H.P."/>
            <person name="Liu X.H."/>
            <person name="Li Y.G."/>
            <person name="Kettle C.J."/>
            <person name="Jalonen R."/>
            <person name="Gaisberger H."/>
            <person name="Ma Y.Z."/>
            <person name="Qiu Y.X."/>
        </authorList>
    </citation>
    <scope>NUCLEOTIDE SEQUENCE [LARGE SCALE GENOMIC DNA]</scope>
    <source>
        <strain evidence="2">Hangzhou</strain>
    </source>
</reference>
<accession>A0AAP0NF46</accession>
<evidence type="ECO:0000313" key="2">
    <source>
        <dbReference type="EMBL" id="KAK9271031.1"/>
    </source>
</evidence>
<protein>
    <submittedName>
        <fullName evidence="2">Uncharacterized protein</fullName>
    </submittedName>
</protein>
<dbReference type="AlphaFoldDB" id="A0AAP0NF46"/>
<comment type="caution">
    <text evidence="2">The sequence shown here is derived from an EMBL/GenBank/DDBJ whole genome shotgun (WGS) entry which is preliminary data.</text>
</comment>
<feature type="region of interest" description="Disordered" evidence="1">
    <location>
        <begin position="1"/>
        <end position="22"/>
    </location>
</feature>
<dbReference type="EMBL" id="JBBPBK010000014">
    <property type="protein sequence ID" value="KAK9271031.1"/>
    <property type="molecule type" value="Genomic_DNA"/>
</dbReference>
<evidence type="ECO:0000256" key="1">
    <source>
        <dbReference type="SAM" id="MobiDB-lite"/>
    </source>
</evidence>